<evidence type="ECO:0000256" key="1">
    <source>
        <dbReference type="SAM" id="MobiDB-lite"/>
    </source>
</evidence>
<evidence type="ECO:0000313" key="2">
    <source>
        <dbReference type="EMBL" id="TFK57176.1"/>
    </source>
</evidence>
<protein>
    <recommendedName>
        <fullName evidence="4">t-SNARE coiled-coil homology domain-containing protein</fullName>
    </recommendedName>
</protein>
<dbReference type="EMBL" id="ML213503">
    <property type="protein sequence ID" value="TFK57176.1"/>
    <property type="molecule type" value="Genomic_DNA"/>
</dbReference>
<keyword evidence="3" id="KW-1185">Reference proteome</keyword>
<gene>
    <name evidence="2" type="ORF">OE88DRAFT_105456</name>
</gene>
<evidence type="ECO:0000313" key="3">
    <source>
        <dbReference type="Proteomes" id="UP000305948"/>
    </source>
</evidence>
<organism evidence="2 3">
    <name type="scientific">Heliocybe sulcata</name>
    <dbReference type="NCBI Taxonomy" id="5364"/>
    <lineage>
        <taxon>Eukaryota</taxon>
        <taxon>Fungi</taxon>
        <taxon>Dikarya</taxon>
        <taxon>Basidiomycota</taxon>
        <taxon>Agaricomycotina</taxon>
        <taxon>Agaricomycetes</taxon>
        <taxon>Gloeophyllales</taxon>
        <taxon>Gloeophyllaceae</taxon>
        <taxon>Heliocybe</taxon>
    </lineage>
</organism>
<dbReference type="OrthoDB" id="3903267at2759"/>
<dbReference type="Gene3D" id="1.20.5.2280">
    <property type="match status" value="1"/>
</dbReference>
<dbReference type="AlphaFoldDB" id="A0A5C3NL34"/>
<dbReference type="Proteomes" id="UP000305948">
    <property type="component" value="Unassembled WGS sequence"/>
</dbReference>
<name>A0A5C3NL34_9AGAM</name>
<reference evidence="2 3" key="1">
    <citation type="journal article" date="2019" name="Nat. Ecol. Evol.">
        <title>Megaphylogeny resolves global patterns of mushroom evolution.</title>
        <authorList>
            <person name="Varga T."/>
            <person name="Krizsan K."/>
            <person name="Foldi C."/>
            <person name="Dima B."/>
            <person name="Sanchez-Garcia M."/>
            <person name="Sanchez-Ramirez S."/>
            <person name="Szollosi G.J."/>
            <person name="Szarkandi J.G."/>
            <person name="Papp V."/>
            <person name="Albert L."/>
            <person name="Andreopoulos W."/>
            <person name="Angelini C."/>
            <person name="Antonin V."/>
            <person name="Barry K.W."/>
            <person name="Bougher N.L."/>
            <person name="Buchanan P."/>
            <person name="Buyck B."/>
            <person name="Bense V."/>
            <person name="Catcheside P."/>
            <person name="Chovatia M."/>
            <person name="Cooper J."/>
            <person name="Damon W."/>
            <person name="Desjardin D."/>
            <person name="Finy P."/>
            <person name="Geml J."/>
            <person name="Haridas S."/>
            <person name="Hughes K."/>
            <person name="Justo A."/>
            <person name="Karasinski D."/>
            <person name="Kautmanova I."/>
            <person name="Kiss B."/>
            <person name="Kocsube S."/>
            <person name="Kotiranta H."/>
            <person name="LaButti K.M."/>
            <person name="Lechner B.E."/>
            <person name="Liimatainen K."/>
            <person name="Lipzen A."/>
            <person name="Lukacs Z."/>
            <person name="Mihaltcheva S."/>
            <person name="Morgado L.N."/>
            <person name="Niskanen T."/>
            <person name="Noordeloos M.E."/>
            <person name="Ohm R.A."/>
            <person name="Ortiz-Santana B."/>
            <person name="Ovrebo C."/>
            <person name="Racz N."/>
            <person name="Riley R."/>
            <person name="Savchenko A."/>
            <person name="Shiryaev A."/>
            <person name="Soop K."/>
            <person name="Spirin V."/>
            <person name="Szebenyi C."/>
            <person name="Tomsovsky M."/>
            <person name="Tulloss R.E."/>
            <person name="Uehling J."/>
            <person name="Grigoriev I.V."/>
            <person name="Vagvolgyi C."/>
            <person name="Papp T."/>
            <person name="Martin F.M."/>
            <person name="Miettinen O."/>
            <person name="Hibbett D.S."/>
            <person name="Nagy L.G."/>
        </authorList>
    </citation>
    <scope>NUCLEOTIDE SEQUENCE [LARGE SCALE GENOMIC DNA]</scope>
    <source>
        <strain evidence="2 3">OMC1185</strain>
    </source>
</reference>
<sequence length="157" mass="17606">MRLPQSSNDASPHPPSVPDDATPATPAQEPNAILDALAVIERNILQRINDIQTQTNSRFDALEARFQQIEQGQRVLEAAGDAKTQSDVGDLHEHLDALKASVDEQLGGVRRMFDRVDDQFNRVDAQFNRIDGQHNRIDGQFNHIDGRLNDLQSTLRF</sequence>
<dbReference type="STRING" id="5364.A0A5C3NL34"/>
<accession>A0A5C3NL34</accession>
<feature type="region of interest" description="Disordered" evidence="1">
    <location>
        <begin position="1"/>
        <end position="27"/>
    </location>
</feature>
<proteinExistence type="predicted"/>
<feature type="compositionally biased region" description="Polar residues" evidence="1">
    <location>
        <begin position="1"/>
        <end position="10"/>
    </location>
</feature>
<evidence type="ECO:0008006" key="4">
    <source>
        <dbReference type="Google" id="ProtNLM"/>
    </source>
</evidence>
<dbReference type="SUPFAM" id="SSF58104">
    <property type="entry name" value="Methyl-accepting chemotaxis protein (MCP) signaling domain"/>
    <property type="match status" value="1"/>
</dbReference>